<feature type="chain" id="PRO_5001756587" evidence="1">
    <location>
        <begin position="23"/>
        <end position="316"/>
    </location>
</feature>
<dbReference type="InterPro" id="IPR029058">
    <property type="entry name" value="AB_hydrolase_fold"/>
</dbReference>
<dbReference type="Proteomes" id="UP000028980">
    <property type="component" value="Unassembled WGS sequence"/>
</dbReference>
<dbReference type="AlphaFoldDB" id="A0A081DDD3"/>
<dbReference type="InterPro" id="IPR022742">
    <property type="entry name" value="Hydrolase_4"/>
</dbReference>
<feature type="signal peptide" evidence="1">
    <location>
        <begin position="1"/>
        <end position="22"/>
    </location>
</feature>
<feature type="domain" description="Serine aminopeptidase S33" evidence="2">
    <location>
        <begin position="81"/>
        <end position="280"/>
    </location>
</feature>
<evidence type="ECO:0000313" key="4">
    <source>
        <dbReference type="Proteomes" id="UP000028980"/>
    </source>
</evidence>
<accession>A0A081DDD3</accession>
<comment type="caution">
    <text evidence="3">The sequence shown here is derived from an EMBL/GenBank/DDBJ whole genome shotgun (WGS) entry which is preliminary data.</text>
</comment>
<proteinExistence type="predicted"/>
<dbReference type="InterPro" id="IPR053145">
    <property type="entry name" value="AB_hydrolase_Est10"/>
</dbReference>
<reference evidence="3 4" key="1">
    <citation type="journal article" date="2014" name="Genome Announc.">
        <title>Draft Genome Sequences of Marine Flavobacterium Nonlabens Strains NR17, NR24, NR27, NR32, NR33, and Ara13.</title>
        <authorList>
            <person name="Nakanishi M."/>
            <person name="Meirelles P."/>
            <person name="Suzuki R."/>
            <person name="Takatani N."/>
            <person name="Mino S."/>
            <person name="Suda W."/>
            <person name="Oshima K."/>
            <person name="Hattori M."/>
            <person name="Ohkuma M."/>
            <person name="Hosokawa M."/>
            <person name="Miyashita K."/>
            <person name="Thompson F.L."/>
            <person name="Niwa A."/>
            <person name="Sawabe T."/>
            <person name="Sawabe T."/>
        </authorList>
    </citation>
    <scope>NUCLEOTIDE SEQUENCE [LARGE SCALE GENOMIC DNA]</scope>
    <source>
        <strain evidence="4">JCM19296</strain>
    </source>
</reference>
<dbReference type="EMBL" id="BBLG01000006">
    <property type="protein sequence ID" value="GAK76929.1"/>
    <property type="molecule type" value="Genomic_DNA"/>
</dbReference>
<evidence type="ECO:0000259" key="2">
    <source>
        <dbReference type="Pfam" id="PF12146"/>
    </source>
</evidence>
<protein>
    <submittedName>
        <fullName evidence="3">Tiorf87 protein</fullName>
    </submittedName>
</protein>
<dbReference type="PANTHER" id="PTHR43265">
    <property type="entry name" value="ESTERASE ESTD"/>
    <property type="match status" value="1"/>
</dbReference>
<evidence type="ECO:0000313" key="3">
    <source>
        <dbReference type="EMBL" id="GAK76929.1"/>
    </source>
</evidence>
<name>A0A081DDD3_NONUL</name>
<keyword evidence="1" id="KW-0732">Signal</keyword>
<evidence type="ECO:0000256" key="1">
    <source>
        <dbReference type="SAM" id="SignalP"/>
    </source>
</evidence>
<dbReference type="Pfam" id="PF12146">
    <property type="entry name" value="Hydrolase_4"/>
    <property type="match status" value="1"/>
</dbReference>
<sequence>MKKIIILFALLPLLGFSQNLFDKGNKEVEKDPTELNITENVQGTLWFPDGESNPPLVIMLTGSGPNDRDGNSVMTKNDSHKQLALALKKEGIATYRYDKRVVTQMKKKKVDPNTSFDDFITDARDVVAYFEKDKRFSKIYIAGHSQGSLVGMLAVNKNIDGFISLAGAGEVIDNVIVSQIAAQSPGLDTIARTTFDKMRAQEEIVEDVNPYLMQLQGPQMQPFMESWMAYDPAIEIAKLKTPVLIINGDRDFQVSIEQAKILHAAAPSSQLEIIEGLNHVLKKVGSDDIEAAKSYTDVNFPIHPVLIEKMVAFIKE</sequence>
<gene>
    <name evidence="3" type="ORF">JCM19296_2533</name>
</gene>
<dbReference type="GO" id="GO:0052689">
    <property type="term" value="F:carboxylic ester hydrolase activity"/>
    <property type="evidence" value="ECO:0007669"/>
    <property type="project" value="TreeGrafter"/>
</dbReference>
<dbReference type="SUPFAM" id="SSF53474">
    <property type="entry name" value="alpha/beta-Hydrolases"/>
    <property type="match status" value="1"/>
</dbReference>
<dbReference type="Gene3D" id="3.40.50.1820">
    <property type="entry name" value="alpha/beta hydrolase"/>
    <property type="match status" value="1"/>
</dbReference>
<dbReference type="PANTHER" id="PTHR43265:SF1">
    <property type="entry name" value="ESTERASE ESTD"/>
    <property type="match status" value="1"/>
</dbReference>
<organism evidence="3 4">
    <name type="scientific">Nonlabens ulvanivorans</name>
    <name type="common">Persicivirga ulvanivorans</name>
    <dbReference type="NCBI Taxonomy" id="906888"/>
    <lineage>
        <taxon>Bacteria</taxon>
        <taxon>Pseudomonadati</taxon>
        <taxon>Bacteroidota</taxon>
        <taxon>Flavobacteriia</taxon>
        <taxon>Flavobacteriales</taxon>
        <taxon>Flavobacteriaceae</taxon>
        <taxon>Nonlabens</taxon>
    </lineage>
</organism>